<comment type="caution">
    <text evidence="1">The sequence shown here is derived from an EMBL/GenBank/DDBJ whole genome shotgun (WGS) entry which is preliminary data.</text>
</comment>
<name>A0AAD5T2P0_9FUNG</name>
<dbReference type="EMBL" id="JADGJH010000613">
    <property type="protein sequence ID" value="KAJ3125391.1"/>
    <property type="molecule type" value="Genomic_DNA"/>
</dbReference>
<evidence type="ECO:0000313" key="1">
    <source>
        <dbReference type="EMBL" id="KAJ3125391.1"/>
    </source>
</evidence>
<dbReference type="Proteomes" id="UP001211907">
    <property type="component" value="Unassembled WGS sequence"/>
</dbReference>
<proteinExistence type="predicted"/>
<keyword evidence="2" id="KW-1185">Reference proteome</keyword>
<evidence type="ECO:0000313" key="2">
    <source>
        <dbReference type="Proteomes" id="UP001211907"/>
    </source>
</evidence>
<protein>
    <submittedName>
        <fullName evidence="1">Uncharacterized protein</fullName>
    </submittedName>
</protein>
<accession>A0AAD5T2P0</accession>
<gene>
    <name evidence="1" type="ORF">HK100_010836</name>
</gene>
<reference evidence="1" key="1">
    <citation type="submission" date="2020-05" db="EMBL/GenBank/DDBJ databases">
        <title>Phylogenomic resolution of chytrid fungi.</title>
        <authorList>
            <person name="Stajich J.E."/>
            <person name="Amses K."/>
            <person name="Simmons R."/>
            <person name="Seto K."/>
            <person name="Myers J."/>
            <person name="Bonds A."/>
            <person name="Quandt C.A."/>
            <person name="Barry K."/>
            <person name="Liu P."/>
            <person name="Grigoriev I."/>
            <person name="Longcore J.E."/>
            <person name="James T.Y."/>
        </authorList>
    </citation>
    <scope>NUCLEOTIDE SEQUENCE</scope>
    <source>
        <strain evidence="1">JEL0513</strain>
    </source>
</reference>
<sequence>MNRDTKQHTEKLPLPVADILASALGKVLGHGAERAGADCAPALPPVVCLEWRGGEDGVCLAPSPFARCSGRPTGRLLCGDNGCSS</sequence>
<dbReference type="AlphaFoldDB" id="A0AAD5T2P0"/>
<organism evidence="1 2">
    <name type="scientific">Physocladia obscura</name>
    <dbReference type="NCBI Taxonomy" id="109957"/>
    <lineage>
        <taxon>Eukaryota</taxon>
        <taxon>Fungi</taxon>
        <taxon>Fungi incertae sedis</taxon>
        <taxon>Chytridiomycota</taxon>
        <taxon>Chytridiomycota incertae sedis</taxon>
        <taxon>Chytridiomycetes</taxon>
        <taxon>Chytridiales</taxon>
        <taxon>Chytriomycetaceae</taxon>
        <taxon>Physocladia</taxon>
    </lineage>
</organism>